<sequence length="82" mass="9074">MVKTTRTRRQEVPEDADIGTFVPVVLQHAVLVSTLEEKLSLEEADQVSTQLCDLPGPTEPWWATAVVVVCAIIGFLFLVFAF</sequence>
<evidence type="ECO:0000313" key="3">
    <source>
        <dbReference type="Proteomes" id="UP000229342"/>
    </source>
</evidence>
<evidence type="ECO:0000256" key="1">
    <source>
        <dbReference type="SAM" id="Phobius"/>
    </source>
</evidence>
<dbReference type="Proteomes" id="UP000229342">
    <property type="component" value="Unassembled WGS sequence"/>
</dbReference>
<keyword evidence="1" id="KW-1133">Transmembrane helix</keyword>
<organism evidence="2 3">
    <name type="scientific">Candidatus Taylorbacteria bacterium CG11_big_fil_rev_8_21_14_0_20_46_11</name>
    <dbReference type="NCBI Taxonomy" id="1975025"/>
    <lineage>
        <taxon>Bacteria</taxon>
        <taxon>Candidatus Tayloriibacteriota</taxon>
    </lineage>
</organism>
<feature type="transmembrane region" description="Helical" evidence="1">
    <location>
        <begin position="61"/>
        <end position="81"/>
    </location>
</feature>
<keyword evidence="1" id="KW-0812">Transmembrane</keyword>
<proteinExistence type="predicted"/>
<dbReference type="AlphaFoldDB" id="A0A2H0KAW1"/>
<protein>
    <submittedName>
        <fullName evidence="2">Uncharacterized protein</fullName>
    </submittedName>
</protein>
<comment type="caution">
    <text evidence="2">The sequence shown here is derived from an EMBL/GenBank/DDBJ whole genome shotgun (WGS) entry which is preliminary data.</text>
</comment>
<reference evidence="2 3" key="1">
    <citation type="submission" date="2017-09" db="EMBL/GenBank/DDBJ databases">
        <title>Depth-based differentiation of microbial function through sediment-hosted aquifers and enrichment of novel symbionts in the deep terrestrial subsurface.</title>
        <authorList>
            <person name="Probst A.J."/>
            <person name="Ladd B."/>
            <person name="Jarett J.K."/>
            <person name="Geller-Mcgrath D.E."/>
            <person name="Sieber C.M."/>
            <person name="Emerson J.B."/>
            <person name="Anantharaman K."/>
            <person name="Thomas B.C."/>
            <person name="Malmstrom R."/>
            <person name="Stieglmeier M."/>
            <person name="Klingl A."/>
            <person name="Woyke T."/>
            <person name="Ryan C.M."/>
            <person name="Banfield J.F."/>
        </authorList>
    </citation>
    <scope>NUCLEOTIDE SEQUENCE [LARGE SCALE GENOMIC DNA]</scope>
    <source>
        <strain evidence="2">CG11_big_fil_rev_8_21_14_0_20_46_11</strain>
    </source>
</reference>
<name>A0A2H0KAW1_9BACT</name>
<gene>
    <name evidence="2" type="ORF">COV91_04260</name>
</gene>
<evidence type="ECO:0000313" key="2">
    <source>
        <dbReference type="EMBL" id="PIQ68402.1"/>
    </source>
</evidence>
<accession>A0A2H0KAW1</accession>
<keyword evidence="1" id="KW-0472">Membrane</keyword>
<dbReference type="EMBL" id="PCVG01000055">
    <property type="protein sequence ID" value="PIQ68402.1"/>
    <property type="molecule type" value="Genomic_DNA"/>
</dbReference>